<dbReference type="AlphaFoldDB" id="A0A0F9CB00"/>
<keyword evidence="1" id="KW-0472">Membrane</keyword>
<dbReference type="EMBL" id="LAZR01036924">
    <property type="protein sequence ID" value="KKL23577.1"/>
    <property type="molecule type" value="Genomic_DNA"/>
</dbReference>
<feature type="transmembrane region" description="Helical" evidence="1">
    <location>
        <begin position="51"/>
        <end position="69"/>
    </location>
</feature>
<proteinExistence type="predicted"/>
<organism evidence="2">
    <name type="scientific">marine sediment metagenome</name>
    <dbReference type="NCBI Taxonomy" id="412755"/>
    <lineage>
        <taxon>unclassified sequences</taxon>
        <taxon>metagenomes</taxon>
        <taxon>ecological metagenomes</taxon>
    </lineage>
</organism>
<evidence type="ECO:0000313" key="2">
    <source>
        <dbReference type="EMBL" id="KKL23577.1"/>
    </source>
</evidence>
<evidence type="ECO:0000256" key="1">
    <source>
        <dbReference type="SAM" id="Phobius"/>
    </source>
</evidence>
<name>A0A0F9CB00_9ZZZZ</name>
<accession>A0A0F9CB00</accession>
<gene>
    <name evidence="2" type="ORF">LCGC14_2423980</name>
</gene>
<comment type="caution">
    <text evidence="2">The sequence shown here is derived from an EMBL/GenBank/DDBJ whole genome shotgun (WGS) entry which is preliminary data.</text>
</comment>
<keyword evidence="1" id="KW-1133">Transmembrane helix</keyword>
<protein>
    <submittedName>
        <fullName evidence="2">Uncharacterized protein</fullName>
    </submittedName>
</protein>
<sequence>MELGETKMNNGLDISLEQFKKMKSMDRDVLIYNNLVHIRKKIGDTKFHRKIQYVWLFILTSILGLRRFLPI</sequence>
<reference evidence="2" key="1">
    <citation type="journal article" date="2015" name="Nature">
        <title>Complex archaea that bridge the gap between prokaryotes and eukaryotes.</title>
        <authorList>
            <person name="Spang A."/>
            <person name="Saw J.H."/>
            <person name="Jorgensen S.L."/>
            <person name="Zaremba-Niedzwiedzka K."/>
            <person name="Martijn J."/>
            <person name="Lind A.E."/>
            <person name="van Eijk R."/>
            <person name="Schleper C."/>
            <person name="Guy L."/>
            <person name="Ettema T.J."/>
        </authorList>
    </citation>
    <scope>NUCLEOTIDE SEQUENCE</scope>
</reference>
<keyword evidence="1" id="KW-0812">Transmembrane</keyword>